<evidence type="ECO:0000313" key="2">
    <source>
        <dbReference type="Proteomes" id="UP000187609"/>
    </source>
</evidence>
<dbReference type="OMA" id="EMINIWE"/>
<dbReference type="Proteomes" id="UP000187609">
    <property type="component" value="Unassembled WGS sequence"/>
</dbReference>
<dbReference type="STRING" id="49451.A0A1J6K511"/>
<proteinExistence type="predicted"/>
<reference evidence="1" key="1">
    <citation type="submission" date="2016-11" db="EMBL/GenBank/DDBJ databases">
        <title>The genome of Nicotiana attenuata.</title>
        <authorList>
            <person name="Xu S."/>
            <person name="Brockmoeller T."/>
            <person name="Gaquerel E."/>
            <person name="Navarro A."/>
            <person name="Kuhl H."/>
            <person name="Gase K."/>
            <person name="Ling Z."/>
            <person name="Zhou W."/>
            <person name="Kreitzer C."/>
            <person name="Stanke M."/>
            <person name="Tang H."/>
            <person name="Lyons E."/>
            <person name="Pandey P."/>
            <person name="Pandey S.P."/>
            <person name="Timmermann B."/>
            <person name="Baldwin I.T."/>
        </authorList>
    </citation>
    <scope>NUCLEOTIDE SEQUENCE [LARGE SCALE GENOMIC DNA]</scope>
    <source>
        <strain evidence="1">UT</strain>
    </source>
</reference>
<protein>
    <submittedName>
        <fullName evidence="1">Mitochondrial protein</fullName>
    </submittedName>
</protein>
<sequence>MYTRWTYLGLPAVVDRSKKDLLSFIKERILSKIKCWKGKFLSQAGKEILLKSFLAPLPSYALSCFQLPDGLCKEITSLFVKFWWGHIEEKQKLHIERWDKLCEPKFRGGLGFRDLKAFNMDLLAKLAWRILIEPNLLASQVLKSKYFPDKSLLQAQVSNFASWIWKSILWGRDLLCKGVRWCVSYGTDVNVW</sequence>
<dbReference type="AlphaFoldDB" id="A0A1J6K511"/>
<organism evidence="1 2">
    <name type="scientific">Nicotiana attenuata</name>
    <name type="common">Coyote tobacco</name>
    <dbReference type="NCBI Taxonomy" id="49451"/>
    <lineage>
        <taxon>Eukaryota</taxon>
        <taxon>Viridiplantae</taxon>
        <taxon>Streptophyta</taxon>
        <taxon>Embryophyta</taxon>
        <taxon>Tracheophyta</taxon>
        <taxon>Spermatophyta</taxon>
        <taxon>Magnoliopsida</taxon>
        <taxon>eudicotyledons</taxon>
        <taxon>Gunneridae</taxon>
        <taxon>Pentapetalae</taxon>
        <taxon>asterids</taxon>
        <taxon>lamiids</taxon>
        <taxon>Solanales</taxon>
        <taxon>Solanaceae</taxon>
        <taxon>Nicotianoideae</taxon>
        <taxon>Nicotianeae</taxon>
        <taxon>Nicotiana</taxon>
    </lineage>
</organism>
<accession>A0A1J6K511</accession>
<gene>
    <name evidence="1" type="ORF">A4A49_56455</name>
</gene>
<keyword evidence="2" id="KW-1185">Reference proteome</keyword>
<dbReference type="Gramene" id="OIT20168">
    <property type="protein sequence ID" value="OIT20168"/>
    <property type="gene ID" value="A4A49_56455"/>
</dbReference>
<dbReference type="EMBL" id="MJEQ01005655">
    <property type="protein sequence ID" value="OIT20168.1"/>
    <property type="molecule type" value="Genomic_DNA"/>
</dbReference>
<evidence type="ECO:0000313" key="1">
    <source>
        <dbReference type="EMBL" id="OIT20168.1"/>
    </source>
</evidence>
<dbReference type="PANTHER" id="PTHR33116">
    <property type="entry name" value="REVERSE TRANSCRIPTASE ZINC-BINDING DOMAIN-CONTAINING PROTEIN-RELATED-RELATED"/>
    <property type="match status" value="1"/>
</dbReference>
<name>A0A1J6K511_NICAT</name>
<dbReference type="PANTHER" id="PTHR33116:SF86">
    <property type="entry name" value="REVERSE TRANSCRIPTASE DOMAIN-CONTAINING PROTEIN"/>
    <property type="match status" value="1"/>
</dbReference>
<comment type="caution">
    <text evidence="1">The sequence shown here is derived from an EMBL/GenBank/DDBJ whole genome shotgun (WGS) entry which is preliminary data.</text>
</comment>